<dbReference type="Pfam" id="PF05013">
    <property type="entry name" value="FGase"/>
    <property type="match status" value="1"/>
</dbReference>
<proteinExistence type="predicted"/>
<dbReference type="GeneID" id="97242995"/>
<dbReference type="Gene3D" id="3.40.630.40">
    <property type="entry name" value="Zn-dependent exopeptidases"/>
    <property type="match status" value="1"/>
</dbReference>
<organism evidence="1 2">
    <name type="scientific">Tistrella mobilis</name>
    <dbReference type="NCBI Taxonomy" id="171437"/>
    <lineage>
        <taxon>Bacteria</taxon>
        <taxon>Pseudomonadati</taxon>
        <taxon>Pseudomonadota</taxon>
        <taxon>Alphaproteobacteria</taxon>
        <taxon>Geminicoccales</taxon>
        <taxon>Geminicoccaceae</taxon>
        <taxon>Tistrella</taxon>
    </lineage>
</organism>
<dbReference type="EMBL" id="LPZR01000113">
    <property type="protein sequence ID" value="KYO53500.1"/>
    <property type="molecule type" value="Genomic_DNA"/>
</dbReference>
<sequence length="253" mass="27248">MTAPLTPAPFTPELIRPDARARVIFLCDHASNHIPPEYQGLGLDPAVLGRHVAWDIGAAEVTRRLAGAFAAPAVLTTVSRLVLDVNRFLDDPASMPGRSDGIEVPGNRRAGPAEHRDRAARIFHPYHTAVDRRITALVAAGLHPAVVSVHSCTDRMDGQHRPWHVGVLHARNDRLATPLLRHLRASPGLVVGDNQPYSLKTMRGYTTDTHAERRGLPYVALEIRQDLITTTEGAAVMAGLIAAALSAAIAGLD</sequence>
<gene>
    <name evidence="1" type="ORF">AUP44_03925</name>
</gene>
<dbReference type="RefSeq" id="WP_062763662.1">
    <property type="nucleotide sequence ID" value="NZ_CP121045.1"/>
</dbReference>
<dbReference type="AlphaFoldDB" id="A0A162L6H5"/>
<evidence type="ECO:0000313" key="1">
    <source>
        <dbReference type="EMBL" id="KYO53500.1"/>
    </source>
</evidence>
<dbReference type="InterPro" id="IPR011227">
    <property type="entry name" value="UCP029730"/>
</dbReference>
<comment type="caution">
    <text evidence="1">The sequence shown here is derived from an EMBL/GenBank/DDBJ whole genome shotgun (WGS) entry which is preliminary data.</text>
</comment>
<evidence type="ECO:0008006" key="3">
    <source>
        <dbReference type="Google" id="ProtNLM"/>
    </source>
</evidence>
<dbReference type="SUPFAM" id="SSF53187">
    <property type="entry name" value="Zn-dependent exopeptidases"/>
    <property type="match status" value="1"/>
</dbReference>
<dbReference type="InterPro" id="IPR007709">
    <property type="entry name" value="N-FG_amidohydro"/>
</dbReference>
<dbReference type="Proteomes" id="UP000075787">
    <property type="component" value="Unassembled WGS sequence"/>
</dbReference>
<dbReference type="OrthoDB" id="9815326at2"/>
<accession>A0A162L6H5</accession>
<dbReference type="PIRSF" id="PIRSF029730">
    <property type="entry name" value="UCP029730"/>
    <property type="match status" value="1"/>
</dbReference>
<protein>
    <recommendedName>
        <fullName evidence="3">N-formylglutamate amidohydrolase</fullName>
    </recommendedName>
</protein>
<evidence type="ECO:0000313" key="2">
    <source>
        <dbReference type="Proteomes" id="UP000075787"/>
    </source>
</evidence>
<name>A0A162L6H5_9PROT</name>
<reference evidence="1 2" key="1">
    <citation type="submission" date="2015-12" db="EMBL/GenBank/DDBJ databases">
        <title>Genome sequence of Tistrella mobilis MCCC 1A02139.</title>
        <authorList>
            <person name="Lu L."/>
            <person name="Lai Q."/>
            <person name="Shao Z."/>
            <person name="Qian P."/>
        </authorList>
    </citation>
    <scope>NUCLEOTIDE SEQUENCE [LARGE SCALE GENOMIC DNA]</scope>
    <source>
        <strain evidence="1 2">MCCC 1A02139</strain>
    </source>
</reference>